<sequence length="335" mass="36857">MVSELFRTRLKDGYVSYRWERSMQEFLPVPFSSCFLSILLLPKDSDEGASHYNDLEDTLASANAWLNASQASGVPIVFMNVQTESLLTKISGTTASSTVNAGSLSDLSNLANASLYGFEDYHGVDIGVVRAVRLWYASLGGEFAIEIKLREDDTKLGFAISRTEEGFIFISSVIDDDENAPSTRSGLHNLYKEATNSSRLLVVSRVVNQKVLPWLVSSTGAIRCFDTVSLSQKLSLHRHAKVPITIHVLLWDRALAVPSGANRSRAATPFVMQLPPEVQLSCHPDENQIQLLPPEVPSGSSRVVGDHGPEIRLEQDTAGESSFRFHDFALASNWV</sequence>
<reference evidence="1 2" key="1">
    <citation type="journal article" date="2023" name="G3 (Bethesda)">
        <title>A haplotype-resolved chromosome-scale genome for Quercus rubra L. provides insights into the genetics of adaptive traits for red oak species.</title>
        <authorList>
            <person name="Kapoor B."/>
            <person name="Jenkins J."/>
            <person name="Schmutz J."/>
            <person name="Zhebentyayeva T."/>
            <person name="Kuelheim C."/>
            <person name="Coggeshall M."/>
            <person name="Heim C."/>
            <person name="Lasky J.R."/>
            <person name="Leites L."/>
            <person name="Islam-Faridi N."/>
            <person name="Romero-Severson J."/>
            <person name="DeLeo V.L."/>
            <person name="Lucas S.M."/>
            <person name="Lazic D."/>
            <person name="Gailing O."/>
            <person name="Carlson J."/>
            <person name="Staton M."/>
        </authorList>
    </citation>
    <scope>NUCLEOTIDE SEQUENCE [LARGE SCALE GENOMIC DNA]</scope>
    <source>
        <strain evidence="1">Pseudo-F2</strain>
    </source>
</reference>
<dbReference type="Proteomes" id="UP001324115">
    <property type="component" value="Unassembled WGS sequence"/>
</dbReference>
<dbReference type="EMBL" id="JAXUIC010000011">
    <property type="protein sequence ID" value="KAK4561916.1"/>
    <property type="molecule type" value="Genomic_DNA"/>
</dbReference>
<organism evidence="1 2">
    <name type="scientific">Quercus rubra</name>
    <name type="common">Northern red oak</name>
    <name type="synonym">Quercus borealis</name>
    <dbReference type="NCBI Taxonomy" id="3512"/>
    <lineage>
        <taxon>Eukaryota</taxon>
        <taxon>Viridiplantae</taxon>
        <taxon>Streptophyta</taxon>
        <taxon>Embryophyta</taxon>
        <taxon>Tracheophyta</taxon>
        <taxon>Spermatophyta</taxon>
        <taxon>Magnoliopsida</taxon>
        <taxon>eudicotyledons</taxon>
        <taxon>Gunneridae</taxon>
        <taxon>Pentapetalae</taxon>
        <taxon>rosids</taxon>
        <taxon>fabids</taxon>
        <taxon>Fagales</taxon>
        <taxon>Fagaceae</taxon>
        <taxon>Quercus</taxon>
    </lineage>
</organism>
<comment type="caution">
    <text evidence="1">The sequence shown here is derived from an EMBL/GenBank/DDBJ whole genome shotgun (WGS) entry which is preliminary data.</text>
</comment>
<proteinExistence type="predicted"/>
<evidence type="ECO:0000313" key="2">
    <source>
        <dbReference type="Proteomes" id="UP001324115"/>
    </source>
</evidence>
<dbReference type="PANTHER" id="PTHR33984">
    <property type="entry name" value="OS02G0717600 PROTEIN"/>
    <property type="match status" value="1"/>
</dbReference>
<name>A0AAN7E2E3_QUERU</name>
<accession>A0AAN7E2E3</accession>
<protein>
    <submittedName>
        <fullName evidence="1">Uncharacterized protein</fullName>
    </submittedName>
</protein>
<keyword evidence="2" id="KW-1185">Reference proteome</keyword>
<gene>
    <name evidence="1" type="ORF">RGQ29_004677</name>
</gene>
<evidence type="ECO:0000313" key="1">
    <source>
        <dbReference type="EMBL" id="KAK4561916.1"/>
    </source>
</evidence>
<dbReference type="AlphaFoldDB" id="A0AAN7E2E3"/>
<dbReference type="PANTHER" id="PTHR33984:SF2">
    <property type="entry name" value="OS02G0717600 PROTEIN"/>
    <property type="match status" value="1"/>
</dbReference>